<organism evidence="2 3">
    <name type="scientific">Thermomonospora curvata (strain ATCC 19995 / DSM 43183 / JCM 3096 / KCTC 9072 / NBRC 15933 / NCIMB 10081 / Henssen B9)</name>
    <dbReference type="NCBI Taxonomy" id="471852"/>
    <lineage>
        <taxon>Bacteria</taxon>
        <taxon>Bacillati</taxon>
        <taxon>Actinomycetota</taxon>
        <taxon>Actinomycetes</taxon>
        <taxon>Streptosporangiales</taxon>
        <taxon>Thermomonosporaceae</taxon>
        <taxon>Thermomonospora</taxon>
    </lineage>
</organism>
<protein>
    <submittedName>
        <fullName evidence="2">Uncharacterized protein</fullName>
    </submittedName>
</protein>
<feature type="transmembrane region" description="Helical" evidence="1">
    <location>
        <begin position="203"/>
        <end position="229"/>
    </location>
</feature>
<gene>
    <name evidence="2" type="ordered locus">Tcur_0401</name>
</gene>
<dbReference type="STRING" id="471852.Tcur_0401"/>
<feature type="transmembrane region" description="Helical" evidence="1">
    <location>
        <begin position="29"/>
        <end position="50"/>
    </location>
</feature>
<keyword evidence="1" id="KW-0812">Transmembrane</keyword>
<feature type="transmembrane region" description="Helical" evidence="1">
    <location>
        <begin position="350"/>
        <end position="373"/>
    </location>
</feature>
<keyword evidence="3" id="KW-1185">Reference proteome</keyword>
<dbReference type="HOGENOM" id="CLU_060322_0_0_11"/>
<dbReference type="OrthoDB" id="4350469at2"/>
<evidence type="ECO:0000313" key="3">
    <source>
        <dbReference type="Proteomes" id="UP000001918"/>
    </source>
</evidence>
<dbReference type="AlphaFoldDB" id="D1A2I1"/>
<reference evidence="2 3" key="1">
    <citation type="journal article" date="2011" name="Stand. Genomic Sci.">
        <title>Complete genome sequence of Thermomonospora curvata type strain (B9).</title>
        <authorList>
            <person name="Chertkov O."/>
            <person name="Sikorski J."/>
            <person name="Nolan M."/>
            <person name="Lapidus A."/>
            <person name="Lucas S."/>
            <person name="Del Rio T.G."/>
            <person name="Tice H."/>
            <person name="Cheng J.F."/>
            <person name="Goodwin L."/>
            <person name="Pitluck S."/>
            <person name="Liolios K."/>
            <person name="Ivanova N."/>
            <person name="Mavromatis K."/>
            <person name="Mikhailova N."/>
            <person name="Ovchinnikova G."/>
            <person name="Pati A."/>
            <person name="Chen A."/>
            <person name="Palaniappan K."/>
            <person name="Djao O.D."/>
            <person name="Land M."/>
            <person name="Hauser L."/>
            <person name="Chang Y.J."/>
            <person name="Jeffries C.D."/>
            <person name="Brettin T."/>
            <person name="Han C."/>
            <person name="Detter J.C."/>
            <person name="Rohde M."/>
            <person name="Goker M."/>
            <person name="Woyke T."/>
            <person name="Bristow J."/>
            <person name="Eisen J.A."/>
            <person name="Markowitz V."/>
            <person name="Hugenholtz P."/>
            <person name="Klenk H.P."/>
            <person name="Kyrpides N.C."/>
        </authorList>
    </citation>
    <scope>NUCLEOTIDE SEQUENCE [LARGE SCALE GENOMIC DNA]</scope>
    <source>
        <strain evidence="3">ATCC 19995 / DSM 43183 / JCM 3096 / KCTC 9072 / NBRC 15933 / NCIMB 10081 / Henssen B9</strain>
    </source>
</reference>
<accession>D1A2I1</accession>
<evidence type="ECO:0000313" key="2">
    <source>
        <dbReference type="EMBL" id="ACY96001.1"/>
    </source>
</evidence>
<dbReference type="EMBL" id="CP001738">
    <property type="protein sequence ID" value="ACY96001.1"/>
    <property type="molecule type" value="Genomic_DNA"/>
</dbReference>
<proteinExistence type="predicted"/>
<dbReference type="eggNOG" id="ENOG50341BA">
    <property type="taxonomic scope" value="Bacteria"/>
</dbReference>
<name>D1A2I1_THECD</name>
<keyword evidence="1" id="KW-1133">Transmembrane helix</keyword>
<evidence type="ECO:0000256" key="1">
    <source>
        <dbReference type="SAM" id="Phobius"/>
    </source>
</evidence>
<dbReference type="Proteomes" id="UP000001918">
    <property type="component" value="Chromosome"/>
</dbReference>
<dbReference type="KEGG" id="tcu:Tcur_0401"/>
<feature type="transmembrane region" description="Helical" evidence="1">
    <location>
        <begin position="241"/>
        <end position="260"/>
    </location>
</feature>
<sequence>MAQTTDAAAPASTAPPRRTPASATLRTLLVQRACLVIVTLVMLVTSLVTLREMERGVAEMRTRTAPAALEIGEARRALAAADRAALAGFAEGESRLTGFRPGEEYQYQLDIANQSLAQAAEDNSVGEEGGRILQMVEGLLVSYTGAIGRAGAHFQQGHTVLAASDLWNATRLMHSENGILAQLADLQAKEHARFRAEASAQWWTGWAALLWAGPLAVLLPLLLASQVYLARRFRRVLNLPLVLATAIVVIGAPLVVVHAADSRSELAAARRSLVQITEAGDAAVERAGTRGRHLMAGLLEDECPDGCGPTVDEFIERHRQSLPPERDQDSSDRSIADSRRIDAAIAKAQLSTLTAPGVSAAALAVLALIVWGFHPRIGEYRFEAR</sequence>
<keyword evidence="1" id="KW-0472">Membrane</keyword>
<dbReference type="RefSeq" id="WP_012850785.1">
    <property type="nucleotide sequence ID" value="NC_013510.1"/>
</dbReference>